<dbReference type="KEGG" id="dhd:Dhaf_0525"/>
<dbReference type="AlphaFoldDB" id="B8FUU6"/>
<protein>
    <submittedName>
        <fullName evidence="1">Uncharacterized protein</fullName>
    </submittedName>
</protein>
<sequence>MRSPCLETPLGRYQSLPGEEERIAQCSEPNERWRTLFILSKNYQERIAV</sequence>
<dbReference type="EMBL" id="CP001336">
    <property type="protein sequence ID" value="ACL18592.1"/>
    <property type="molecule type" value="Genomic_DNA"/>
</dbReference>
<proteinExistence type="predicted"/>
<name>B8FUU6_DESHD</name>
<evidence type="ECO:0000313" key="2">
    <source>
        <dbReference type="Proteomes" id="UP000007726"/>
    </source>
</evidence>
<dbReference type="HOGENOM" id="CLU_3134878_0_0_9"/>
<organism evidence="1 2">
    <name type="scientific">Desulfitobacterium hafniense (strain DSM 10664 / DCB-2)</name>
    <dbReference type="NCBI Taxonomy" id="272564"/>
    <lineage>
        <taxon>Bacteria</taxon>
        <taxon>Bacillati</taxon>
        <taxon>Bacillota</taxon>
        <taxon>Clostridia</taxon>
        <taxon>Eubacteriales</taxon>
        <taxon>Desulfitobacteriaceae</taxon>
        <taxon>Desulfitobacterium</taxon>
    </lineage>
</organism>
<dbReference type="Proteomes" id="UP000007726">
    <property type="component" value="Chromosome"/>
</dbReference>
<reference evidence="1 2" key="1">
    <citation type="journal article" date="2012" name="BMC Microbiol.">
        <title>Genome sequence of Desulfitobacterium hafniense DCB-2, a Gram-positive anaerobe capable of dehalogenation and metal reduction.</title>
        <authorList>
            <person name="Kim S.H."/>
            <person name="Harzman C."/>
            <person name="Davis J.K."/>
            <person name="Hutcheson R."/>
            <person name="Broderick J.B."/>
            <person name="Marsh T.L."/>
            <person name="Tiedje J.M."/>
        </authorList>
    </citation>
    <scope>NUCLEOTIDE SEQUENCE [LARGE SCALE GENOMIC DNA]</scope>
    <source>
        <strain evidence="2">DSM 10664 / DCB-2</strain>
    </source>
</reference>
<accession>B8FUU6</accession>
<evidence type="ECO:0000313" key="1">
    <source>
        <dbReference type="EMBL" id="ACL18592.1"/>
    </source>
</evidence>
<gene>
    <name evidence="1" type="ordered locus">Dhaf_0525</name>
</gene>